<proteinExistence type="predicted"/>
<dbReference type="AlphaFoldDB" id="A0A0G0MR16"/>
<evidence type="ECO:0000313" key="2">
    <source>
        <dbReference type="Proteomes" id="UP000034799"/>
    </source>
</evidence>
<sequence length="310" mass="34678">MPIRYGQGNKSGCSKFISSAFTAAILVGLQIASQKASEHRYEVPLTSTLVPDYSFLYTPTPEIATYPQVEIVEANGDWLSHTDTVKTSGLTLQQQAVAPDVIHNIIEPALSEFSPTFYRNLNVLNPQILLSSTIMVYDEKAQEWVQAGGVSTNIDGKPAIILDINYLNKSVIVHELSHMAFNNLTYVPEGTAESLLHPTFDQITSEAGLIYHNEWSITDSFGCTTVDPVGFESCYGSSDWYEDEATIATSLFAGDKYFYERMADDDVLREKANTIIEFYTYVSGGEMNRDFFERIRRSKTSPLRPILLPY</sequence>
<dbReference type="Proteomes" id="UP000034799">
    <property type="component" value="Unassembled WGS sequence"/>
</dbReference>
<name>A0A0G0MR16_9BACT</name>
<organism evidence="1 2">
    <name type="scientific">candidate division WS6 bacterium GW2011_GWF2_39_15</name>
    <dbReference type="NCBI Taxonomy" id="1619100"/>
    <lineage>
        <taxon>Bacteria</taxon>
        <taxon>Candidatus Dojkabacteria</taxon>
    </lineage>
</organism>
<reference evidence="1 2" key="1">
    <citation type="journal article" date="2015" name="Nature">
        <title>rRNA introns, odd ribosomes, and small enigmatic genomes across a large radiation of phyla.</title>
        <authorList>
            <person name="Brown C.T."/>
            <person name="Hug L.A."/>
            <person name="Thomas B.C."/>
            <person name="Sharon I."/>
            <person name="Castelle C.J."/>
            <person name="Singh A."/>
            <person name="Wilkins M.J."/>
            <person name="Williams K.H."/>
            <person name="Banfield J.F."/>
        </authorList>
    </citation>
    <scope>NUCLEOTIDE SEQUENCE [LARGE SCALE GENOMIC DNA]</scope>
</reference>
<dbReference type="EMBL" id="LBWK01000001">
    <property type="protein sequence ID" value="KKR06479.1"/>
    <property type="molecule type" value="Genomic_DNA"/>
</dbReference>
<dbReference type="STRING" id="1619100.UT34_C0001G0520"/>
<evidence type="ECO:0000313" key="1">
    <source>
        <dbReference type="EMBL" id="KKR06479.1"/>
    </source>
</evidence>
<accession>A0A0G0MR16</accession>
<gene>
    <name evidence="1" type="ORF">UT34_C0001G0520</name>
</gene>
<protein>
    <submittedName>
        <fullName evidence="1">Uncharacterized protein</fullName>
    </submittedName>
</protein>
<comment type="caution">
    <text evidence="1">The sequence shown here is derived from an EMBL/GenBank/DDBJ whole genome shotgun (WGS) entry which is preliminary data.</text>
</comment>